<dbReference type="STRING" id="105696.A0A1Y2LSG2"/>
<proteinExistence type="predicted"/>
<feature type="compositionally biased region" description="Acidic residues" evidence="1">
    <location>
        <begin position="215"/>
        <end position="224"/>
    </location>
</feature>
<accession>A0A1Y2LSG2</accession>
<evidence type="ECO:0000313" key="2">
    <source>
        <dbReference type="EMBL" id="OSS46814.1"/>
    </source>
</evidence>
<name>A0A1Y2LSG2_EPING</name>
<feature type="region of interest" description="Disordered" evidence="1">
    <location>
        <begin position="214"/>
        <end position="360"/>
    </location>
</feature>
<dbReference type="Proteomes" id="UP000193240">
    <property type="component" value="Unassembled WGS sequence"/>
</dbReference>
<dbReference type="AlphaFoldDB" id="A0A1Y2LSG2"/>
<protein>
    <submittedName>
        <fullName evidence="2">Uncharacterized protein</fullName>
    </submittedName>
</protein>
<sequence length="360" mass="38328">MQTAMAQPAPVPSYGGAMPLPVRRKPIANPGIAVRPPPGQYNDTQLGHSRTRTTSSSIFPVATNSTTSTMHSQYPQYPSQYQSSLRRTPTSSTSSTTGTPNRSNSGALRRSSSTRSSTTPNSYVALMRKQKATVWCDRAQFEDPRVQAQQRQARMRANMEVAGGKSVPGRGPSGSSSMAAGVRSKVRHHGAPKATLYAPTTYTGTGVPMRLSASEVDEGDDDDSGSIGAGQYNHRTGSGRSSLGSGRRISYANPAGRMSSSSTPPQDSSPGELGDLVEEPTPNQNAESNEYFVKKTNTNLSTASGSSEERNFGSMAPMKSHPKPQVTNTTDLARKGSVDERTTTMSNTRLFIANPDADSD</sequence>
<dbReference type="InParanoid" id="A0A1Y2LSG2"/>
<evidence type="ECO:0000313" key="3">
    <source>
        <dbReference type="Proteomes" id="UP000193240"/>
    </source>
</evidence>
<dbReference type="EMBL" id="KZ107850">
    <property type="protein sequence ID" value="OSS46814.1"/>
    <property type="molecule type" value="Genomic_DNA"/>
</dbReference>
<organism evidence="2 3">
    <name type="scientific">Epicoccum nigrum</name>
    <name type="common">Soil fungus</name>
    <name type="synonym">Epicoccum purpurascens</name>
    <dbReference type="NCBI Taxonomy" id="105696"/>
    <lineage>
        <taxon>Eukaryota</taxon>
        <taxon>Fungi</taxon>
        <taxon>Dikarya</taxon>
        <taxon>Ascomycota</taxon>
        <taxon>Pezizomycotina</taxon>
        <taxon>Dothideomycetes</taxon>
        <taxon>Pleosporomycetidae</taxon>
        <taxon>Pleosporales</taxon>
        <taxon>Pleosporineae</taxon>
        <taxon>Didymellaceae</taxon>
        <taxon>Epicoccum</taxon>
    </lineage>
</organism>
<feature type="compositionally biased region" description="Low complexity" evidence="1">
    <location>
        <begin position="72"/>
        <end position="119"/>
    </location>
</feature>
<feature type="compositionally biased region" description="Low complexity" evidence="1">
    <location>
        <begin position="225"/>
        <end position="248"/>
    </location>
</feature>
<reference evidence="2 3" key="1">
    <citation type="journal article" date="2017" name="Genome Announc.">
        <title>Genome sequence of the saprophytic ascomycete Epicoccum nigrum ICMP 19927 strain isolated from New Zealand.</title>
        <authorList>
            <person name="Fokin M."/>
            <person name="Fleetwood D."/>
            <person name="Weir B.S."/>
            <person name="Villas-Boas S.G."/>
        </authorList>
    </citation>
    <scope>NUCLEOTIDE SEQUENCE [LARGE SCALE GENOMIC DNA]</scope>
    <source>
        <strain evidence="2 3">ICMP 19927</strain>
    </source>
</reference>
<feature type="region of interest" description="Disordered" evidence="1">
    <location>
        <begin position="187"/>
        <end position="206"/>
    </location>
</feature>
<dbReference type="OMA" id="DERTMTM"/>
<feature type="compositionally biased region" description="Polar residues" evidence="1">
    <location>
        <begin position="41"/>
        <end position="71"/>
    </location>
</feature>
<feature type="compositionally biased region" description="Polar residues" evidence="1">
    <location>
        <begin position="295"/>
        <end position="306"/>
    </location>
</feature>
<feature type="compositionally biased region" description="Basic and acidic residues" evidence="1">
    <location>
        <begin position="332"/>
        <end position="342"/>
    </location>
</feature>
<keyword evidence="3" id="KW-1185">Reference proteome</keyword>
<evidence type="ECO:0000256" key="1">
    <source>
        <dbReference type="SAM" id="MobiDB-lite"/>
    </source>
</evidence>
<feature type="compositionally biased region" description="Low complexity" evidence="1">
    <location>
        <begin position="259"/>
        <end position="270"/>
    </location>
</feature>
<feature type="region of interest" description="Disordered" evidence="1">
    <location>
        <begin position="1"/>
        <end position="123"/>
    </location>
</feature>
<gene>
    <name evidence="2" type="ORF">B5807_08744</name>
</gene>